<evidence type="ECO:0000313" key="1">
    <source>
        <dbReference type="EMBL" id="MBB5477483.1"/>
    </source>
</evidence>
<reference evidence="1 2" key="1">
    <citation type="submission" date="2020-08" db="EMBL/GenBank/DDBJ databases">
        <title>Sequencing the genomes of 1000 actinobacteria strains.</title>
        <authorList>
            <person name="Klenk H.-P."/>
        </authorList>
    </citation>
    <scope>NUCLEOTIDE SEQUENCE [LARGE SCALE GENOMIC DNA]</scope>
    <source>
        <strain evidence="1 2">DSM 103125</strain>
    </source>
</reference>
<dbReference type="Proteomes" id="UP000586947">
    <property type="component" value="Unassembled WGS sequence"/>
</dbReference>
<comment type="caution">
    <text evidence="1">The sequence shown here is derived from an EMBL/GenBank/DDBJ whole genome shotgun (WGS) entry which is preliminary data.</text>
</comment>
<organism evidence="1 2">
    <name type="scientific">Micromonospora parathelypteridis</name>
    <dbReference type="NCBI Taxonomy" id="1839617"/>
    <lineage>
        <taxon>Bacteria</taxon>
        <taxon>Bacillati</taxon>
        <taxon>Actinomycetota</taxon>
        <taxon>Actinomycetes</taxon>
        <taxon>Micromonosporales</taxon>
        <taxon>Micromonosporaceae</taxon>
        <taxon>Micromonospora</taxon>
    </lineage>
</organism>
<dbReference type="RefSeq" id="WP_184178521.1">
    <property type="nucleotide sequence ID" value="NZ_BMNF01000002.1"/>
</dbReference>
<dbReference type="EMBL" id="JACHDP010000001">
    <property type="protein sequence ID" value="MBB5477483.1"/>
    <property type="molecule type" value="Genomic_DNA"/>
</dbReference>
<protein>
    <submittedName>
        <fullName evidence="1">Uncharacterized protein</fullName>
    </submittedName>
</protein>
<accession>A0A840VKK4</accession>
<proteinExistence type="predicted"/>
<dbReference type="AlphaFoldDB" id="A0A840VKK4"/>
<name>A0A840VKK4_9ACTN</name>
<keyword evidence="2" id="KW-1185">Reference proteome</keyword>
<gene>
    <name evidence="1" type="ORF">HNR20_001988</name>
</gene>
<sequence>MLLISATLLACRVSDGARVGAAFGPSERQRTGSMLVSTVTIGAPPSRRAS</sequence>
<evidence type="ECO:0000313" key="2">
    <source>
        <dbReference type="Proteomes" id="UP000586947"/>
    </source>
</evidence>